<accession>A0A9D1TQV5</accession>
<evidence type="ECO:0000313" key="2">
    <source>
        <dbReference type="EMBL" id="HIW01819.1"/>
    </source>
</evidence>
<dbReference type="PANTHER" id="PTHR43267">
    <property type="entry name" value="TRNA THREONYLCARBAMOYLADENOSINE DEHYDRATASE"/>
    <property type="match status" value="1"/>
</dbReference>
<dbReference type="AlphaFoldDB" id="A0A9D1TQV5"/>
<dbReference type="PANTHER" id="PTHR43267:SF1">
    <property type="entry name" value="TRNA THREONYLCARBAMOYLADENOSINE DEHYDRATASE"/>
    <property type="match status" value="1"/>
</dbReference>
<reference evidence="2" key="1">
    <citation type="journal article" date="2021" name="PeerJ">
        <title>Extensive microbial diversity within the chicken gut microbiome revealed by metagenomics and culture.</title>
        <authorList>
            <person name="Gilroy R."/>
            <person name="Ravi A."/>
            <person name="Getino M."/>
            <person name="Pursley I."/>
            <person name="Horton D.L."/>
            <person name="Alikhan N.F."/>
            <person name="Baker D."/>
            <person name="Gharbi K."/>
            <person name="Hall N."/>
            <person name="Watson M."/>
            <person name="Adriaenssens E.M."/>
            <person name="Foster-Nyarko E."/>
            <person name="Jarju S."/>
            <person name="Secka A."/>
            <person name="Antonio M."/>
            <person name="Oren A."/>
            <person name="Chaudhuri R.R."/>
            <person name="La Ragione R."/>
            <person name="Hildebrand F."/>
            <person name="Pallen M.J."/>
        </authorList>
    </citation>
    <scope>NUCLEOTIDE SEQUENCE</scope>
    <source>
        <strain evidence="2">12435</strain>
    </source>
</reference>
<evidence type="ECO:0000313" key="3">
    <source>
        <dbReference type="Proteomes" id="UP000823990"/>
    </source>
</evidence>
<dbReference type="Gene3D" id="3.40.50.720">
    <property type="entry name" value="NAD(P)-binding Rossmann-like Domain"/>
    <property type="match status" value="1"/>
</dbReference>
<dbReference type="InterPro" id="IPR000594">
    <property type="entry name" value="ThiF_NAD_FAD-bd"/>
</dbReference>
<dbReference type="InterPro" id="IPR045886">
    <property type="entry name" value="ThiF/MoeB/HesA"/>
</dbReference>
<feature type="domain" description="THIF-type NAD/FAD binding fold" evidence="1">
    <location>
        <begin position="12"/>
        <end position="224"/>
    </location>
</feature>
<organism evidence="2 3">
    <name type="scientific">Candidatus Protoclostridium stercorigallinarum</name>
    <dbReference type="NCBI Taxonomy" id="2838741"/>
    <lineage>
        <taxon>Bacteria</taxon>
        <taxon>Bacillati</taxon>
        <taxon>Bacillota</taxon>
        <taxon>Clostridia</taxon>
        <taxon>Candidatus Protoclostridium</taxon>
    </lineage>
</organism>
<dbReference type="Pfam" id="PF00899">
    <property type="entry name" value="ThiF"/>
    <property type="match status" value="1"/>
</dbReference>
<name>A0A9D1TQV5_9FIRM</name>
<proteinExistence type="predicted"/>
<evidence type="ECO:0000259" key="1">
    <source>
        <dbReference type="Pfam" id="PF00899"/>
    </source>
</evidence>
<dbReference type="InterPro" id="IPR035985">
    <property type="entry name" value="Ubiquitin-activating_enz"/>
</dbReference>
<sequence length="227" mass="24095">MEAKENFCDRLLPLFGGEALDKLARSRVILFGVGGVGGTCAEALVRGGVGCLTLADGDVFTPSNLNRQRFAYVDSLGRNKAEFAAGELRRIAPSAEITALPEYYSEKSDIDLSAYDFIVDAIDDMPAKICLICRAHAAGVRMVSACGAGNKLDPTRFRAADIYSTTVCPMARALRKACREHGIPALRVVYSDEPPAVRSAVPASASFVPPAMGLALAAEAIKQLAAR</sequence>
<dbReference type="SUPFAM" id="SSF69572">
    <property type="entry name" value="Activating enzymes of the ubiquitin-like proteins"/>
    <property type="match status" value="1"/>
</dbReference>
<dbReference type="CDD" id="cd00755">
    <property type="entry name" value="YgdL_like"/>
    <property type="match status" value="1"/>
</dbReference>
<dbReference type="GO" id="GO:0061504">
    <property type="term" value="P:cyclic threonylcarbamoyladenosine biosynthetic process"/>
    <property type="evidence" value="ECO:0007669"/>
    <property type="project" value="TreeGrafter"/>
</dbReference>
<reference evidence="2" key="2">
    <citation type="submission" date="2021-04" db="EMBL/GenBank/DDBJ databases">
        <authorList>
            <person name="Gilroy R."/>
        </authorList>
    </citation>
    <scope>NUCLEOTIDE SEQUENCE</scope>
    <source>
        <strain evidence="2">12435</strain>
    </source>
</reference>
<dbReference type="EMBL" id="DXHS01000009">
    <property type="protein sequence ID" value="HIW01819.1"/>
    <property type="molecule type" value="Genomic_DNA"/>
</dbReference>
<dbReference type="GO" id="GO:0008641">
    <property type="term" value="F:ubiquitin-like modifier activating enzyme activity"/>
    <property type="evidence" value="ECO:0007669"/>
    <property type="project" value="InterPro"/>
</dbReference>
<dbReference type="Proteomes" id="UP000823990">
    <property type="component" value="Unassembled WGS sequence"/>
</dbReference>
<protein>
    <submittedName>
        <fullName evidence="2">tRNA threonylcarbamoyladenosine dehydratase</fullName>
    </submittedName>
</protein>
<dbReference type="GO" id="GO:0061503">
    <property type="term" value="F:tRNA threonylcarbamoyladenosine dehydratase"/>
    <property type="evidence" value="ECO:0007669"/>
    <property type="project" value="TreeGrafter"/>
</dbReference>
<gene>
    <name evidence="2" type="ORF">H9892_00540</name>
</gene>
<comment type="caution">
    <text evidence="2">The sequence shown here is derived from an EMBL/GenBank/DDBJ whole genome shotgun (WGS) entry which is preliminary data.</text>
</comment>